<dbReference type="SFLD" id="SFLDS00003">
    <property type="entry name" value="Haloacid_Dehalogenase"/>
    <property type="match status" value="1"/>
</dbReference>
<protein>
    <submittedName>
        <fullName evidence="1">HAD family hydrolase</fullName>
    </submittedName>
</protein>
<dbReference type="PROSITE" id="PS01228">
    <property type="entry name" value="COF_1"/>
    <property type="match status" value="1"/>
</dbReference>
<dbReference type="GO" id="GO:0000287">
    <property type="term" value="F:magnesium ion binding"/>
    <property type="evidence" value="ECO:0007669"/>
    <property type="project" value="TreeGrafter"/>
</dbReference>
<dbReference type="RefSeq" id="WP_154531491.1">
    <property type="nucleotide sequence ID" value="NZ_VULX01000012.1"/>
</dbReference>
<dbReference type="SFLD" id="SFLDG01140">
    <property type="entry name" value="C2.B:_Phosphomannomutase_and_P"/>
    <property type="match status" value="1"/>
</dbReference>
<keyword evidence="1" id="KW-0378">Hydrolase</keyword>
<dbReference type="InterPro" id="IPR023214">
    <property type="entry name" value="HAD_sf"/>
</dbReference>
<dbReference type="AlphaFoldDB" id="A0A7X2MYS9"/>
<dbReference type="Proteomes" id="UP000460287">
    <property type="component" value="Unassembled WGS sequence"/>
</dbReference>
<organism evidence="1 2">
    <name type="scientific">Inconstantimicrobium porci</name>
    <dbReference type="NCBI Taxonomy" id="2652291"/>
    <lineage>
        <taxon>Bacteria</taxon>
        <taxon>Bacillati</taxon>
        <taxon>Bacillota</taxon>
        <taxon>Clostridia</taxon>
        <taxon>Eubacteriales</taxon>
        <taxon>Clostridiaceae</taxon>
        <taxon>Inconstantimicrobium</taxon>
    </lineage>
</organism>
<dbReference type="GO" id="GO:0005829">
    <property type="term" value="C:cytosol"/>
    <property type="evidence" value="ECO:0007669"/>
    <property type="project" value="TreeGrafter"/>
</dbReference>
<evidence type="ECO:0000313" key="2">
    <source>
        <dbReference type="Proteomes" id="UP000460287"/>
    </source>
</evidence>
<dbReference type="InterPro" id="IPR036412">
    <property type="entry name" value="HAD-like_sf"/>
</dbReference>
<dbReference type="EMBL" id="VULX01000012">
    <property type="protein sequence ID" value="MSR91597.1"/>
    <property type="molecule type" value="Genomic_DNA"/>
</dbReference>
<dbReference type="GO" id="GO:0016791">
    <property type="term" value="F:phosphatase activity"/>
    <property type="evidence" value="ECO:0007669"/>
    <property type="project" value="TreeGrafter"/>
</dbReference>
<dbReference type="InterPro" id="IPR006379">
    <property type="entry name" value="HAD-SF_hydro_IIB"/>
</dbReference>
<accession>A0A7X2MYS9</accession>
<dbReference type="NCBIfam" id="TIGR00099">
    <property type="entry name" value="Cof-subfamily"/>
    <property type="match status" value="1"/>
</dbReference>
<dbReference type="Pfam" id="PF08282">
    <property type="entry name" value="Hydrolase_3"/>
    <property type="match status" value="1"/>
</dbReference>
<dbReference type="PANTHER" id="PTHR10000:SF8">
    <property type="entry name" value="HAD SUPERFAMILY HYDROLASE-LIKE, TYPE 3"/>
    <property type="match status" value="1"/>
</dbReference>
<keyword evidence="2" id="KW-1185">Reference proteome</keyword>
<dbReference type="Gene3D" id="3.40.50.1000">
    <property type="entry name" value="HAD superfamily/HAD-like"/>
    <property type="match status" value="1"/>
</dbReference>
<proteinExistence type="predicted"/>
<dbReference type="CDD" id="cd07518">
    <property type="entry name" value="HAD_YbiV-Like"/>
    <property type="match status" value="1"/>
</dbReference>
<name>A0A7X2MYS9_9CLOT</name>
<gene>
    <name evidence="1" type="ORF">FYJ33_09295</name>
</gene>
<comment type="caution">
    <text evidence="1">The sequence shown here is derived from an EMBL/GenBank/DDBJ whole genome shotgun (WGS) entry which is preliminary data.</text>
</comment>
<dbReference type="NCBIfam" id="TIGR01484">
    <property type="entry name" value="HAD-SF-IIB"/>
    <property type="match status" value="1"/>
</dbReference>
<dbReference type="SUPFAM" id="SSF56784">
    <property type="entry name" value="HAD-like"/>
    <property type="match status" value="1"/>
</dbReference>
<dbReference type="Gene3D" id="3.30.1240.10">
    <property type="match status" value="1"/>
</dbReference>
<sequence length="261" mass="29760">MIKLIATDMDGTLLNEHGKLPEDFFETIEKLKAKNVKFAVASGRPYVTLYENFKPYSDDIYYICDNGAYVVGHDGQPEISVINKDVVNKIIDASAGMENVELILCGKKFMYHRKCCAEIQKEIDKYYINKKIVSDLKDIDDDIFKIAVCDLNGSSEHSYKILEPLFGSDFKVVVSGTIWVDIMNKNINKGAALKQLQKEDNITFEETMVFGDFYNDVDMLKEGYYSFVMENANDDMKQYGRFIADSNKNNGVIKAINEYVL</sequence>
<dbReference type="PANTHER" id="PTHR10000">
    <property type="entry name" value="PHOSPHOSERINE PHOSPHATASE"/>
    <property type="match status" value="1"/>
</dbReference>
<evidence type="ECO:0000313" key="1">
    <source>
        <dbReference type="EMBL" id="MSR91597.1"/>
    </source>
</evidence>
<reference evidence="1 2" key="1">
    <citation type="submission" date="2019-08" db="EMBL/GenBank/DDBJ databases">
        <title>In-depth cultivation of the pig gut microbiome towards novel bacterial diversity and tailored functional studies.</title>
        <authorList>
            <person name="Wylensek D."/>
            <person name="Hitch T.C.A."/>
            <person name="Clavel T."/>
        </authorList>
    </citation>
    <scope>NUCLEOTIDE SEQUENCE [LARGE SCALE GENOMIC DNA]</scope>
    <source>
        <strain evidence="1 2">WCA-383-APC-5B</strain>
    </source>
</reference>
<dbReference type="InterPro" id="IPR000150">
    <property type="entry name" value="Cof"/>
</dbReference>